<evidence type="ECO:0000313" key="2">
    <source>
        <dbReference type="Proteomes" id="UP001234989"/>
    </source>
</evidence>
<evidence type="ECO:0000313" key="1">
    <source>
        <dbReference type="EMBL" id="WMV45829.1"/>
    </source>
</evidence>
<organism evidence="1 2">
    <name type="scientific">Solanum verrucosum</name>
    <dbReference type="NCBI Taxonomy" id="315347"/>
    <lineage>
        <taxon>Eukaryota</taxon>
        <taxon>Viridiplantae</taxon>
        <taxon>Streptophyta</taxon>
        <taxon>Embryophyta</taxon>
        <taxon>Tracheophyta</taxon>
        <taxon>Spermatophyta</taxon>
        <taxon>Magnoliopsida</taxon>
        <taxon>eudicotyledons</taxon>
        <taxon>Gunneridae</taxon>
        <taxon>Pentapetalae</taxon>
        <taxon>asterids</taxon>
        <taxon>lamiids</taxon>
        <taxon>Solanales</taxon>
        <taxon>Solanaceae</taxon>
        <taxon>Solanoideae</taxon>
        <taxon>Solaneae</taxon>
        <taxon>Solanum</taxon>
    </lineage>
</organism>
<dbReference type="AlphaFoldDB" id="A0AAF0ZQZ1"/>
<gene>
    <name evidence="1" type="ORF">MTR67_039214</name>
</gene>
<sequence length="54" mass="6091">MLPNLLINFGSLSNKVLVPVSRLVRPNLGIIIAIIQIQVWLHLRLFMVEGVDLL</sequence>
<proteinExistence type="predicted"/>
<name>A0AAF0ZQZ1_SOLVR</name>
<accession>A0AAF0ZQZ1</accession>
<keyword evidence="2" id="KW-1185">Reference proteome</keyword>
<dbReference type="Proteomes" id="UP001234989">
    <property type="component" value="Chromosome 9"/>
</dbReference>
<dbReference type="EMBL" id="CP133620">
    <property type="protein sequence ID" value="WMV45829.1"/>
    <property type="molecule type" value="Genomic_DNA"/>
</dbReference>
<protein>
    <submittedName>
        <fullName evidence="1">Uncharacterized protein</fullName>
    </submittedName>
</protein>
<reference evidence="1" key="1">
    <citation type="submission" date="2023-08" db="EMBL/GenBank/DDBJ databases">
        <title>A de novo genome assembly of Solanum verrucosum Schlechtendal, a Mexican diploid species geographically isolated from the other diploid A-genome species in potato relatives.</title>
        <authorList>
            <person name="Hosaka K."/>
        </authorList>
    </citation>
    <scope>NUCLEOTIDE SEQUENCE</scope>
    <source>
        <tissue evidence="1">Young leaves</tissue>
    </source>
</reference>